<name>A0AAE9B2T4_9ACTN</name>
<dbReference type="NCBIfam" id="TIGR01720">
    <property type="entry name" value="NRPS-para261"/>
    <property type="match status" value="1"/>
</dbReference>
<dbReference type="FunFam" id="1.10.1200.10:FF:000005">
    <property type="entry name" value="Nonribosomal peptide synthetase 1"/>
    <property type="match status" value="1"/>
</dbReference>
<dbReference type="PANTHER" id="PTHR45527">
    <property type="entry name" value="NONRIBOSOMAL PEPTIDE SYNTHETASE"/>
    <property type="match status" value="1"/>
</dbReference>
<dbReference type="CDD" id="cd17646">
    <property type="entry name" value="A_NRPS_AB3403-like"/>
    <property type="match status" value="1"/>
</dbReference>
<keyword evidence="2" id="KW-0596">Phosphopantetheine</keyword>
<dbReference type="InterPro" id="IPR001242">
    <property type="entry name" value="Condensation_dom"/>
</dbReference>
<comment type="cofactor">
    <cofactor evidence="1">
        <name>pantetheine 4'-phosphate</name>
        <dbReference type="ChEBI" id="CHEBI:47942"/>
    </cofactor>
</comment>
<dbReference type="FunFam" id="3.40.50.980:FF:000001">
    <property type="entry name" value="Non-ribosomal peptide synthetase"/>
    <property type="match status" value="1"/>
</dbReference>
<dbReference type="GO" id="GO:0043041">
    <property type="term" value="P:amino acid activation for nonribosomal peptide biosynthetic process"/>
    <property type="evidence" value="ECO:0007669"/>
    <property type="project" value="TreeGrafter"/>
</dbReference>
<reference evidence="7 8" key="1">
    <citation type="submission" date="2019-03" db="EMBL/GenBank/DDBJ databases">
        <title>Comparative genomic analyses of the sweetpotato soil rot pathogen, Streptomyces ipomoeae.</title>
        <authorList>
            <person name="Ruschel Soares N."/>
            <person name="Badger J.H."/>
            <person name="Huguet-Tapia J.C."/>
            <person name="Clark C.A."/>
            <person name="Pettis G.S."/>
        </authorList>
    </citation>
    <scope>NUCLEOTIDE SEQUENCE [LARGE SCALE GENOMIC DNA]</scope>
    <source>
        <strain evidence="7 8">88-35</strain>
    </source>
</reference>
<sequence length="1229" mass="131150">MMLAVDNTSRPPLSFPGVEARYENVFPTEAKFDLSFNFSETRDGDGRGAPAGIRGTLHYRTDLFEEFTARAFADRLERFLGQVVADPGTRLAAAELLGADEQRLLDGWNDSAYPIPDADWTRLFEERAAETPDAVALVSPDEGGAPVPYRVLNEEANRLAHWLLRRGAGPEDVVAVAVPRGVRMVVAILAVLKAGAAYLPVDPDHPAERVAYLLRDGRPELVLATAATAGRLPAVDGVTVAAVDDPDVVRELSALLVTDPTAGDRQRPLLPAHPAYVVHTSGSTGRPKGVVIHRRGLVDFTQWLQREYRLAPDDRMLHKSPVTFDASVIELLWPLTTGAAVVLARPGGQQDPRYIAQVIAAEAVSAVHFVPSMLEVFTQEPAAARCTGLKWVMCGGEALPAATVTAATELLGTPVHNTYGPTETTVFVSACQALPGEAVTVGRPVSNTRLYVLDPALRPVPPGVAGELYVAAEGLARGYTGRAALTAERFVACPFGSGERMYRTGDVVRRRGDGQLEHLGRTDEQVKIRGVRIEPGEVEAALLRHEAVGQAAVTVHVDSVGTKRLVGYLVPAAPAPGGAPDVLDVAEVRRFVAGLLPDSLVPALCVALAELPLSPNGKLDRRALPAPDFTTTATREPRTPREEVLCGLFADLLALPRVGVDDDFFTIGGDSILSIQLVSRARAQSLAISVRDVFEHKTPARLAAVAADVADEEEHAGSADDGTGAVPLTAVMHERLQRGGPVKEFNQTLLLVVPPDADEARLTAALGLLLDHHDTLRLRITSGPSQPWELDIAPRGSVDPAACLTRVDVAGPHDSAQGTSPGPWSEERQRVVRAEAEAARGRLDPYSGRVVQAVWFDAGPREPGRLLLVIHHLAVDAVSWGVLLPDLARAWALAADPDGVRPLDRVSTSFRTWARALTAEAVRPARTAELPYWCAVLSDVEPLPGTREAGTGAASSVTMTLPREETLPLLTDIPAAFHATVEDILLTALTMAFQRWRGPRAGGGGPLVVGLESHGRQAVDSMPRSSDLSRTVGWFTVCRPVRLDLGPLDATRDVTEGAAVGQAVKHVKELVRRAPDKGLGYGLLRYLNPDTAPSLAELPHPQITFNYLGRVTRAAGATVIWTRAPEAHGLAAESSRATASGGIEINTVAYEDGDGPVLQATLSAPGGMLAAEDVGRLAALWRTALTTVVTSASHPDAGGRTPSDMPLVSLDQQQIDDLENVWRALNSRN</sequence>
<keyword evidence="5" id="KW-0045">Antibiotic biosynthesis</keyword>
<dbReference type="FunFam" id="2.30.38.10:FF:000001">
    <property type="entry name" value="Non-ribosomal peptide synthetase PvdI"/>
    <property type="match status" value="1"/>
</dbReference>
<dbReference type="Proteomes" id="UP000318720">
    <property type="component" value="Unassembled WGS sequence"/>
</dbReference>
<dbReference type="InterPro" id="IPR000873">
    <property type="entry name" value="AMP-dep_synth/lig_dom"/>
</dbReference>
<dbReference type="NCBIfam" id="TIGR01733">
    <property type="entry name" value="AA-adenyl-dom"/>
    <property type="match status" value="1"/>
</dbReference>
<dbReference type="InterPro" id="IPR020845">
    <property type="entry name" value="AMP-binding_CS"/>
</dbReference>
<dbReference type="GO" id="GO:0031177">
    <property type="term" value="F:phosphopantetheine binding"/>
    <property type="evidence" value="ECO:0007669"/>
    <property type="project" value="InterPro"/>
</dbReference>
<dbReference type="InterPro" id="IPR009081">
    <property type="entry name" value="PP-bd_ACP"/>
</dbReference>
<dbReference type="SUPFAM" id="SSF47336">
    <property type="entry name" value="ACP-like"/>
    <property type="match status" value="1"/>
</dbReference>
<dbReference type="InterPro" id="IPR045851">
    <property type="entry name" value="AMP-bd_C_sf"/>
</dbReference>
<evidence type="ECO:0000259" key="6">
    <source>
        <dbReference type="PROSITE" id="PS50075"/>
    </source>
</evidence>
<feature type="domain" description="Carrier" evidence="6">
    <location>
        <begin position="636"/>
        <end position="710"/>
    </location>
</feature>
<dbReference type="Pfam" id="PF00550">
    <property type="entry name" value="PP-binding"/>
    <property type="match status" value="1"/>
</dbReference>
<dbReference type="Gene3D" id="3.30.559.10">
    <property type="entry name" value="Chloramphenicol acetyltransferase-like domain"/>
    <property type="match status" value="1"/>
</dbReference>
<keyword evidence="4" id="KW-0677">Repeat</keyword>
<dbReference type="PROSITE" id="PS00012">
    <property type="entry name" value="PHOSPHOPANTETHEINE"/>
    <property type="match status" value="1"/>
</dbReference>
<evidence type="ECO:0000256" key="4">
    <source>
        <dbReference type="ARBA" id="ARBA00022737"/>
    </source>
</evidence>
<dbReference type="AlphaFoldDB" id="A0AAE9B2T4"/>
<dbReference type="PROSITE" id="PS00455">
    <property type="entry name" value="AMP_BINDING"/>
    <property type="match status" value="1"/>
</dbReference>
<dbReference type="InterPro" id="IPR023213">
    <property type="entry name" value="CAT-like_dom_sf"/>
</dbReference>
<organism evidence="7 8">
    <name type="scientific">Streptomyces ipomoeae</name>
    <dbReference type="NCBI Taxonomy" id="103232"/>
    <lineage>
        <taxon>Bacteria</taxon>
        <taxon>Bacillati</taxon>
        <taxon>Actinomycetota</taxon>
        <taxon>Actinomycetes</taxon>
        <taxon>Kitasatosporales</taxon>
        <taxon>Streptomycetaceae</taxon>
        <taxon>Streptomyces</taxon>
    </lineage>
</organism>
<dbReference type="PANTHER" id="PTHR45527:SF1">
    <property type="entry name" value="FATTY ACID SYNTHASE"/>
    <property type="match status" value="1"/>
</dbReference>
<accession>A0AAE9B2T4</accession>
<evidence type="ECO:0000313" key="8">
    <source>
        <dbReference type="Proteomes" id="UP000318720"/>
    </source>
</evidence>
<evidence type="ECO:0000313" key="7">
    <source>
        <dbReference type="EMBL" id="TQE38785.1"/>
    </source>
</evidence>
<dbReference type="GO" id="GO:0005829">
    <property type="term" value="C:cytosol"/>
    <property type="evidence" value="ECO:0007669"/>
    <property type="project" value="TreeGrafter"/>
</dbReference>
<dbReference type="SMART" id="SM00823">
    <property type="entry name" value="PKS_PP"/>
    <property type="match status" value="1"/>
</dbReference>
<dbReference type="GO" id="GO:0009239">
    <property type="term" value="P:enterobactin biosynthetic process"/>
    <property type="evidence" value="ECO:0007669"/>
    <property type="project" value="TreeGrafter"/>
</dbReference>
<dbReference type="GO" id="GO:0009366">
    <property type="term" value="C:enterobactin synthetase complex"/>
    <property type="evidence" value="ECO:0007669"/>
    <property type="project" value="TreeGrafter"/>
</dbReference>
<dbReference type="InterPro" id="IPR010060">
    <property type="entry name" value="NRPS_synth"/>
</dbReference>
<dbReference type="Pfam" id="PF00501">
    <property type="entry name" value="AMP-binding"/>
    <property type="match status" value="1"/>
</dbReference>
<dbReference type="FunFam" id="3.40.50.12780:FF:000012">
    <property type="entry name" value="Non-ribosomal peptide synthetase"/>
    <property type="match status" value="1"/>
</dbReference>
<protein>
    <submittedName>
        <fullName evidence="7">Amino acid adenylation domain-containing protein</fullName>
    </submittedName>
</protein>
<keyword evidence="3" id="KW-0597">Phosphoprotein</keyword>
<dbReference type="GO" id="GO:0047527">
    <property type="term" value="F:2,3-dihydroxybenzoate-serine ligase activity"/>
    <property type="evidence" value="ECO:0007669"/>
    <property type="project" value="TreeGrafter"/>
</dbReference>
<evidence type="ECO:0000256" key="3">
    <source>
        <dbReference type="ARBA" id="ARBA00022553"/>
    </source>
</evidence>
<dbReference type="SUPFAM" id="SSF52777">
    <property type="entry name" value="CoA-dependent acyltransferases"/>
    <property type="match status" value="3"/>
</dbReference>
<dbReference type="Pfam" id="PF00668">
    <property type="entry name" value="Condensation"/>
    <property type="match status" value="1"/>
</dbReference>
<dbReference type="InterPro" id="IPR020806">
    <property type="entry name" value="PKS_PP-bd"/>
</dbReference>
<dbReference type="InterPro" id="IPR036736">
    <property type="entry name" value="ACP-like_sf"/>
</dbReference>
<dbReference type="Pfam" id="PF13193">
    <property type="entry name" value="AMP-binding_C"/>
    <property type="match status" value="1"/>
</dbReference>
<evidence type="ECO:0000256" key="5">
    <source>
        <dbReference type="ARBA" id="ARBA00023194"/>
    </source>
</evidence>
<evidence type="ECO:0000256" key="1">
    <source>
        <dbReference type="ARBA" id="ARBA00001957"/>
    </source>
</evidence>
<dbReference type="InterPro" id="IPR006162">
    <property type="entry name" value="Ppantetheine_attach_site"/>
</dbReference>
<gene>
    <name evidence="7" type="ORF">Sipo8835_03820</name>
</gene>
<dbReference type="Gene3D" id="3.30.559.30">
    <property type="entry name" value="Nonribosomal peptide synthetase, condensation domain"/>
    <property type="match status" value="2"/>
</dbReference>
<dbReference type="PROSITE" id="PS50075">
    <property type="entry name" value="CARRIER"/>
    <property type="match status" value="1"/>
</dbReference>
<evidence type="ECO:0000256" key="2">
    <source>
        <dbReference type="ARBA" id="ARBA00022450"/>
    </source>
</evidence>
<dbReference type="Gene3D" id="2.30.38.10">
    <property type="entry name" value="Luciferase, Domain 3"/>
    <property type="match status" value="1"/>
</dbReference>
<dbReference type="InterPro" id="IPR025110">
    <property type="entry name" value="AMP-bd_C"/>
</dbReference>
<dbReference type="EMBL" id="SPAZ01000041">
    <property type="protein sequence ID" value="TQE38785.1"/>
    <property type="molecule type" value="Genomic_DNA"/>
</dbReference>
<comment type="caution">
    <text evidence="7">The sequence shown here is derived from an EMBL/GenBank/DDBJ whole genome shotgun (WGS) entry which is preliminary data.</text>
</comment>
<dbReference type="SUPFAM" id="SSF56801">
    <property type="entry name" value="Acetyl-CoA synthetase-like"/>
    <property type="match status" value="1"/>
</dbReference>
<dbReference type="GO" id="GO:0008610">
    <property type="term" value="P:lipid biosynthetic process"/>
    <property type="evidence" value="ECO:0007669"/>
    <property type="project" value="UniProtKB-ARBA"/>
</dbReference>
<dbReference type="Gene3D" id="1.10.1200.10">
    <property type="entry name" value="ACP-like"/>
    <property type="match status" value="1"/>
</dbReference>
<dbReference type="Gene3D" id="3.30.300.30">
    <property type="match status" value="1"/>
</dbReference>
<dbReference type="InterPro" id="IPR010071">
    <property type="entry name" value="AA_adenyl_dom"/>
</dbReference>
<dbReference type="Gene3D" id="3.40.50.980">
    <property type="match status" value="2"/>
</dbReference>
<proteinExistence type="predicted"/>